<dbReference type="Gene3D" id="4.10.910.10">
    <property type="entry name" value="30s ribosomal protein s13, domain 2"/>
    <property type="match status" value="1"/>
</dbReference>
<dbReference type="NCBIfam" id="TIGR03631">
    <property type="entry name" value="uS13_bact"/>
    <property type="match status" value="1"/>
</dbReference>
<dbReference type="GO" id="GO:0015935">
    <property type="term" value="C:small ribosomal subunit"/>
    <property type="evidence" value="ECO:0007669"/>
    <property type="project" value="TreeGrafter"/>
</dbReference>
<dbReference type="SUPFAM" id="SSF46946">
    <property type="entry name" value="S13-like H2TH domain"/>
    <property type="match status" value="1"/>
</dbReference>
<dbReference type="GO" id="GO:0006412">
    <property type="term" value="P:translation"/>
    <property type="evidence" value="ECO:0007669"/>
    <property type="project" value="UniProtKB-UniRule"/>
</dbReference>
<dbReference type="EMBL" id="MEYK01000031">
    <property type="protein sequence ID" value="OGD24843.1"/>
    <property type="molecule type" value="Genomic_DNA"/>
</dbReference>
<comment type="function">
    <text evidence="7">Located at the top of the head of the 30S subunit, it contacts several helices of the 16S rRNA. In the 70S ribosome it contacts the 23S rRNA (bridge B1a) and protein L5 of the 50S subunit (bridge B1b), connecting the 2 subunits; these bridges are implicated in subunit movement. Contacts the tRNAs in the A and P-sites.</text>
</comment>
<keyword evidence="5 7" id="KW-0687">Ribonucleoprotein</keyword>
<dbReference type="GO" id="GO:0003735">
    <property type="term" value="F:structural constituent of ribosome"/>
    <property type="evidence" value="ECO:0007669"/>
    <property type="project" value="InterPro"/>
</dbReference>
<dbReference type="PANTHER" id="PTHR10871:SF1">
    <property type="entry name" value="SMALL RIBOSOMAL SUBUNIT PROTEIN US13M"/>
    <property type="match status" value="1"/>
</dbReference>
<organism evidence="10 11">
    <name type="scientific">Candidatus Azambacteria bacterium RIFCSPHIGHO2_01_FULL_40_24</name>
    <dbReference type="NCBI Taxonomy" id="1797301"/>
    <lineage>
        <taxon>Bacteria</taxon>
        <taxon>Candidatus Azamiibacteriota</taxon>
    </lineage>
</organism>
<evidence type="ECO:0000256" key="4">
    <source>
        <dbReference type="ARBA" id="ARBA00022980"/>
    </source>
</evidence>
<dbReference type="InterPro" id="IPR010979">
    <property type="entry name" value="Ribosomal_uS13-like_H2TH"/>
</dbReference>
<feature type="compositionally biased region" description="Basic residues" evidence="9">
    <location>
        <begin position="101"/>
        <end position="114"/>
    </location>
</feature>
<dbReference type="PIRSF" id="PIRSF002134">
    <property type="entry name" value="Ribosomal_S13"/>
    <property type="match status" value="1"/>
</dbReference>
<name>A0A1F5B2L6_9BACT</name>
<evidence type="ECO:0000256" key="7">
    <source>
        <dbReference type="HAMAP-Rule" id="MF_01315"/>
    </source>
</evidence>
<evidence type="ECO:0000256" key="9">
    <source>
        <dbReference type="SAM" id="MobiDB-lite"/>
    </source>
</evidence>
<evidence type="ECO:0000256" key="8">
    <source>
        <dbReference type="RuleBase" id="RU003830"/>
    </source>
</evidence>
<evidence type="ECO:0000313" key="10">
    <source>
        <dbReference type="EMBL" id="OGD24843.1"/>
    </source>
</evidence>
<evidence type="ECO:0000313" key="11">
    <source>
        <dbReference type="Proteomes" id="UP000176431"/>
    </source>
</evidence>
<proteinExistence type="inferred from homology"/>
<dbReference type="PANTHER" id="PTHR10871">
    <property type="entry name" value="30S RIBOSOMAL PROTEIN S13/40S RIBOSOMAL PROTEIN S18"/>
    <property type="match status" value="1"/>
</dbReference>
<dbReference type="PROSITE" id="PS00646">
    <property type="entry name" value="RIBOSOMAL_S13_1"/>
    <property type="match status" value="1"/>
</dbReference>
<evidence type="ECO:0000256" key="6">
    <source>
        <dbReference type="ARBA" id="ARBA00035166"/>
    </source>
</evidence>
<comment type="subunit">
    <text evidence="7">Part of the 30S ribosomal subunit. Forms a loose heterodimer with protein S19. Forms two bridges to the 50S subunit in the 70S ribosome.</text>
</comment>
<protein>
    <recommendedName>
        <fullName evidence="6 7">Small ribosomal subunit protein uS13</fullName>
    </recommendedName>
</protein>
<dbReference type="GO" id="GO:0019843">
    <property type="term" value="F:rRNA binding"/>
    <property type="evidence" value="ECO:0007669"/>
    <property type="project" value="UniProtKB-UniRule"/>
</dbReference>
<dbReference type="InterPro" id="IPR019980">
    <property type="entry name" value="Ribosomal_uS13_bac-type"/>
</dbReference>
<dbReference type="InterPro" id="IPR018269">
    <property type="entry name" value="Ribosomal_uS13_CS"/>
</dbReference>
<evidence type="ECO:0000256" key="1">
    <source>
        <dbReference type="ARBA" id="ARBA00008080"/>
    </source>
</evidence>
<sequence>MPRISGTNIPENKKIIASLAYIYGIGRPLATKIIKHIKIDFNKRAKELTNEELTRLKDFVEKNYKIEGDLKRIIQGNIKRLKEISAYKGYRHFRGLPVRGQRTKTNSRTRRGNVRKTVGSGRKKSAEKT</sequence>
<dbReference type="PROSITE" id="PS50159">
    <property type="entry name" value="RIBOSOMAL_S13_2"/>
    <property type="match status" value="1"/>
</dbReference>
<gene>
    <name evidence="7" type="primary">rpsM</name>
    <name evidence="10" type="ORF">A2819_00525</name>
</gene>
<dbReference type="FunFam" id="1.10.8.50:FF:000001">
    <property type="entry name" value="30S ribosomal protein S13"/>
    <property type="match status" value="1"/>
</dbReference>
<dbReference type="InterPro" id="IPR001892">
    <property type="entry name" value="Ribosomal_uS13"/>
</dbReference>
<accession>A0A1F5B2L6</accession>
<comment type="similarity">
    <text evidence="1 7 8">Belongs to the universal ribosomal protein uS13 family.</text>
</comment>
<dbReference type="Proteomes" id="UP000176431">
    <property type="component" value="Unassembled WGS sequence"/>
</dbReference>
<dbReference type="Pfam" id="PF00416">
    <property type="entry name" value="Ribosomal_S13"/>
    <property type="match status" value="1"/>
</dbReference>
<dbReference type="AlphaFoldDB" id="A0A1F5B2L6"/>
<dbReference type="GO" id="GO:0005829">
    <property type="term" value="C:cytosol"/>
    <property type="evidence" value="ECO:0007669"/>
    <property type="project" value="TreeGrafter"/>
</dbReference>
<dbReference type="InterPro" id="IPR027437">
    <property type="entry name" value="Rbsml_uS13_C"/>
</dbReference>
<reference evidence="10 11" key="1">
    <citation type="journal article" date="2016" name="Nat. Commun.">
        <title>Thousands of microbial genomes shed light on interconnected biogeochemical processes in an aquifer system.</title>
        <authorList>
            <person name="Anantharaman K."/>
            <person name="Brown C.T."/>
            <person name="Hug L.A."/>
            <person name="Sharon I."/>
            <person name="Castelle C.J."/>
            <person name="Probst A.J."/>
            <person name="Thomas B.C."/>
            <person name="Singh A."/>
            <person name="Wilkins M.J."/>
            <person name="Karaoz U."/>
            <person name="Brodie E.L."/>
            <person name="Williams K.H."/>
            <person name="Hubbard S.S."/>
            <person name="Banfield J.F."/>
        </authorList>
    </citation>
    <scope>NUCLEOTIDE SEQUENCE [LARGE SCALE GENOMIC DNA]</scope>
</reference>
<dbReference type="HAMAP" id="MF_01315">
    <property type="entry name" value="Ribosomal_uS13"/>
    <property type="match status" value="1"/>
</dbReference>
<comment type="caution">
    <text evidence="10">The sequence shown here is derived from an EMBL/GenBank/DDBJ whole genome shotgun (WGS) entry which is preliminary data.</text>
</comment>
<evidence type="ECO:0000256" key="5">
    <source>
        <dbReference type="ARBA" id="ARBA00023274"/>
    </source>
</evidence>
<evidence type="ECO:0000256" key="3">
    <source>
        <dbReference type="ARBA" id="ARBA00022884"/>
    </source>
</evidence>
<keyword evidence="4 7" id="KW-0689">Ribosomal protein</keyword>
<keyword evidence="2 7" id="KW-0699">rRNA-binding</keyword>
<keyword evidence="7" id="KW-0820">tRNA-binding</keyword>
<keyword evidence="3 7" id="KW-0694">RNA-binding</keyword>
<evidence type="ECO:0000256" key="2">
    <source>
        <dbReference type="ARBA" id="ARBA00022730"/>
    </source>
</evidence>
<dbReference type="Gene3D" id="1.10.8.50">
    <property type="match status" value="1"/>
</dbReference>
<dbReference type="GO" id="GO:0000049">
    <property type="term" value="F:tRNA binding"/>
    <property type="evidence" value="ECO:0007669"/>
    <property type="project" value="UniProtKB-UniRule"/>
</dbReference>
<feature type="region of interest" description="Disordered" evidence="9">
    <location>
        <begin position="97"/>
        <end position="129"/>
    </location>
</feature>